<sequence>MTMEGTTEKDCSPLWNLYQQIVSDMKNSAPMWEEFISKATKLHSALKSALVAIAAFLDAFQKIADAATNARGATKEIGTALTRVCLRHRAIETRMKTFISALMDTLITPLSERADEWRRGSCATGALSREHARECKRARAELRRRVTEAQRHARKARRAPPDAKRRADVCMQDIQERKQQLEEMEEKAVKAALIEERSRFCHFVSLLNPVVESEVAMLAEVGHLQEGTEQLIRHTAEPRTLPAASLQVICDIKSCYSGWAESVSAPHSPSASSRLGSRKSSLTSISSLNSQCSDNQHGVSGSTVSCSTPLSGASSAGTIPAPSSDSQHCLTQCGPRLSSVCSADSGFRSQDALLRRSLYADHGSDNQSVSSECINQTKSNIEDDNTDDVRDVISNAASATWPDLKDTAQFERAASAIMGGRPHTISAAYSTGHPRAALSAHTFSGDEPPARDTGIYARPPLPTRCSSLERPQVPTKSGNANTCQQEFKPTKPSSLPPHLTKEMPQALYVNMSELATLAASRAQQQHNAEHPQQEKVCSESSASESSLESSSGYGSQGAFAAEEHAHQHQVQHADVESEIVTLRRDSDASVAAARESFSISLGSLEEAVRCLDEASETPVFATIGKKPAVPKRRPLSMTATVWSRRGSSSSLGKPPPPVRRSSSISRPQRPPYMQNTASPGLGDSELPPPPAFLLQPDADAGDYDSHINVAETVKQLTELKHMPASPGIVRRSLQQLQNQNNANPPSPTQPSLSTFQQAKSNFSSSTSLNSTGNLNPIYGQTGHRIMAYVENSMYVRKNSLNSSNSDLLRDSNTGIYGEGRGSPHGSSPSTPSYGENNSFSSFGPRMSSESHYGQTGFKLQQERQDKKYQNTIYAQPSDIIAGFNSMSRHDALSPLALRKNIAARSHSADRHHLEQGGLIASLSAKLAPQLSPRTSRRAISTITAADPPAKGKGTIPSAVQPAFLDKLSATIQQQRRQLDSTRAKSVRDMISAHAQPDPRACHTSLMEQIKRGATLRRNKHCNDRSAPKIR</sequence>
<feature type="compositionally biased region" description="Low complexity" evidence="2">
    <location>
        <begin position="643"/>
        <end position="652"/>
    </location>
</feature>
<dbReference type="GO" id="GO:0005543">
    <property type="term" value="F:phospholipid binding"/>
    <property type="evidence" value="ECO:0007669"/>
    <property type="project" value="TreeGrafter"/>
</dbReference>
<dbReference type="OrthoDB" id="10061327at2759"/>
<feature type="compositionally biased region" description="Low complexity" evidence="2">
    <location>
        <begin position="801"/>
        <end position="812"/>
    </location>
</feature>
<feature type="region of interest" description="Disordered" evidence="2">
    <location>
        <begin position="738"/>
        <end position="772"/>
    </location>
</feature>
<dbReference type="GO" id="GO:0030031">
    <property type="term" value="P:cell projection assembly"/>
    <property type="evidence" value="ECO:0007669"/>
    <property type="project" value="TreeGrafter"/>
</dbReference>
<dbReference type="InterPro" id="IPR013606">
    <property type="entry name" value="I-BAR_dom"/>
</dbReference>
<dbReference type="GO" id="GO:0015629">
    <property type="term" value="C:actin cytoskeleton"/>
    <property type="evidence" value="ECO:0007669"/>
    <property type="project" value="TreeGrafter"/>
</dbReference>
<dbReference type="InterPro" id="IPR027267">
    <property type="entry name" value="AH/BAR_dom_sf"/>
</dbReference>
<evidence type="ECO:0000256" key="1">
    <source>
        <dbReference type="SAM" id="Coils"/>
    </source>
</evidence>
<feature type="region of interest" description="Disordered" evidence="2">
    <location>
        <begin position="801"/>
        <end position="864"/>
    </location>
</feature>
<dbReference type="PROSITE" id="PS51338">
    <property type="entry name" value="IMD"/>
    <property type="match status" value="1"/>
</dbReference>
<keyword evidence="5" id="KW-1185">Reference proteome</keyword>
<dbReference type="InterPro" id="IPR030127">
    <property type="entry name" value="MTSS1/MTSS2"/>
</dbReference>
<evidence type="ECO:0000256" key="2">
    <source>
        <dbReference type="SAM" id="MobiDB-lite"/>
    </source>
</evidence>
<feature type="region of interest" description="Disordered" evidence="2">
    <location>
        <begin position="631"/>
        <end position="699"/>
    </location>
</feature>
<dbReference type="Gene3D" id="1.20.1270.60">
    <property type="entry name" value="Arfaptin homology (AH) domain/BAR domain"/>
    <property type="match status" value="1"/>
</dbReference>
<feature type="region of interest" description="Disordered" evidence="2">
    <location>
        <begin position="464"/>
        <end position="498"/>
    </location>
</feature>
<reference evidence="4" key="1">
    <citation type="submission" date="2021-12" db="EMBL/GenBank/DDBJ databases">
        <authorList>
            <person name="King R."/>
        </authorList>
    </citation>
    <scope>NUCLEOTIDE SEQUENCE</scope>
</reference>
<dbReference type="GO" id="GO:0003779">
    <property type="term" value="F:actin binding"/>
    <property type="evidence" value="ECO:0007669"/>
    <property type="project" value="InterPro"/>
</dbReference>
<feature type="domain" description="IMD" evidence="3">
    <location>
        <begin position="2"/>
        <end position="255"/>
    </location>
</feature>
<accession>A0A9P0BZA6</accession>
<proteinExistence type="predicted"/>
<dbReference type="AlphaFoldDB" id="A0A9P0BZA6"/>
<feature type="compositionally biased region" description="Polar residues" evidence="2">
    <location>
        <begin position="474"/>
        <end position="493"/>
    </location>
</feature>
<dbReference type="SUPFAM" id="SSF103657">
    <property type="entry name" value="BAR/IMD domain-like"/>
    <property type="match status" value="1"/>
</dbReference>
<gene>
    <name evidence="4" type="ORF">CINC_LOCUS8038</name>
</gene>
<keyword evidence="1" id="KW-0175">Coiled coil</keyword>
<feature type="coiled-coil region" evidence="1">
    <location>
        <begin position="132"/>
        <end position="194"/>
    </location>
</feature>
<feature type="compositionally biased region" description="Basic and acidic residues" evidence="2">
    <location>
        <begin position="527"/>
        <end position="537"/>
    </location>
</feature>
<feature type="compositionally biased region" description="Low complexity" evidence="2">
    <location>
        <begin position="823"/>
        <end position="834"/>
    </location>
</feature>
<dbReference type="PANTHER" id="PTHR15708">
    <property type="entry name" value="ACTIN BUNDLING/MISSING IN METASTASIS-RELATED"/>
    <property type="match status" value="1"/>
</dbReference>
<feature type="compositionally biased region" description="Low complexity" evidence="2">
    <location>
        <begin position="538"/>
        <end position="551"/>
    </location>
</feature>
<dbReference type="PANTHER" id="PTHR15708:SF4">
    <property type="entry name" value="FI21477P1-RELATED"/>
    <property type="match status" value="1"/>
</dbReference>
<name>A0A9P0BZA6_CHRIL</name>
<feature type="region of interest" description="Disordered" evidence="2">
    <location>
        <begin position="519"/>
        <end position="556"/>
    </location>
</feature>
<organism evidence="4 5">
    <name type="scientific">Chrysodeixis includens</name>
    <name type="common">Soybean looper</name>
    <name type="synonym">Pseudoplusia includens</name>
    <dbReference type="NCBI Taxonomy" id="689277"/>
    <lineage>
        <taxon>Eukaryota</taxon>
        <taxon>Metazoa</taxon>
        <taxon>Ecdysozoa</taxon>
        <taxon>Arthropoda</taxon>
        <taxon>Hexapoda</taxon>
        <taxon>Insecta</taxon>
        <taxon>Pterygota</taxon>
        <taxon>Neoptera</taxon>
        <taxon>Endopterygota</taxon>
        <taxon>Lepidoptera</taxon>
        <taxon>Glossata</taxon>
        <taxon>Ditrysia</taxon>
        <taxon>Noctuoidea</taxon>
        <taxon>Noctuidae</taxon>
        <taxon>Plusiinae</taxon>
        <taxon>Chrysodeixis</taxon>
    </lineage>
</organism>
<protein>
    <recommendedName>
        <fullName evidence="3">IMD domain-containing protein</fullName>
    </recommendedName>
</protein>
<feature type="compositionally biased region" description="Polar residues" evidence="2">
    <location>
        <begin position="835"/>
        <end position="853"/>
    </location>
</feature>
<dbReference type="GO" id="GO:0009898">
    <property type="term" value="C:cytoplasmic side of plasma membrane"/>
    <property type="evidence" value="ECO:0007669"/>
    <property type="project" value="TreeGrafter"/>
</dbReference>
<evidence type="ECO:0000313" key="5">
    <source>
        <dbReference type="Proteomes" id="UP001154114"/>
    </source>
</evidence>
<evidence type="ECO:0000313" key="4">
    <source>
        <dbReference type="EMBL" id="CAH0598194.1"/>
    </source>
</evidence>
<dbReference type="GO" id="GO:0007009">
    <property type="term" value="P:plasma membrane organization"/>
    <property type="evidence" value="ECO:0007669"/>
    <property type="project" value="InterPro"/>
</dbReference>
<evidence type="ECO:0000259" key="3">
    <source>
        <dbReference type="PROSITE" id="PS51338"/>
    </source>
</evidence>
<dbReference type="Pfam" id="PF08397">
    <property type="entry name" value="IMD"/>
    <property type="match status" value="1"/>
</dbReference>
<dbReference type="Proteomes" id="UP001154114">
    <property type="component" value="Chromosome 25"/>
</dbReference>
<feature type="compositionally biased region" description="Low complexity" evidence="2">
    <location>
        <begin position="760"/>
        <end position="772"/>
    </location>
</feature>
<dbReference type="EMBL" id="LR824028">
    <property type="protein sequence ID" value="CAH0598194.1"/>
    <property type="molecule type" value="Genomic_DNA"/>
</dbReference>